<dbReference type="InterPro" id="IPR017517">
    <property type="entry name" value="Maleyloyr_isom"/>
</dbReference>
<reference evidence="2" key="2">
    <citation type="submission" date="2021-09" db="EMBL/GenBank/DDBJ databases">
        <authorList>
            <person name="Gilroy R."/>
        </authorList>
    </citation>
    <scope>NUCLEOTIDE SEQUENCE</scope>
    <source>
        <strain evidence="2">1647</strain>
    </source>
</reference>
<name>A0A921GPK6_9MICO</name>
<keyword evidence="2" id="KW-0413">Isomerase</keyword>
<comment type="caution">
    <text evidence="2">The sequence shown here is derived from an EMBL/GenBank/DDBJ whole genome shotgun (WGS) entry which is preliminary data.</text>
</comment>
<gene>
    <name evidence="2" type="ORF">K8W24_08485</name>
</gene>
<dbReference type="Pfam" id="PF11716">
    <property type="entry name" value="MDMPI_N"/>
    <property type="match status" value="1"/>
</dbReference>
<feature type="domain" description="Mycothiol-dependent maleylpyruvate isomerase metal-binding" evidence="1">
    <location>
        <begin position="8"/>
        <end position="53"/>
    </location>
</feature>
<accession>A0A921GPK6</accession>
<dbReference type="Gene3D" id="1.20.120.450">
    <property type="entry name" value="dinb family like domain"/>
    <property type="match status" value="1"/>
</dbReference>
<reference evidence="2" key="1">
    <citation type="journal article" date="2021" name="PeerJ">
        <title>Extensive microbial diversity within the chicken gut microbiome revealed by metagenomics and culture.</title>
        <authorList>
            <person name="Gilroy R."/>
            <person name="Ravi A."/>
            <person name="Getino M."/>
            <person name="Pursley I."/>
            <person name="Horton D.L."/>
            <person name="Alikhan N.F."/>
            <person name="Baker D."/>
            <person name="Gharbi K."/>
            <person name="Hall N."/>
            <person name="Watson M."/>
            <person name="Adriaenssens E.M."/>
            <person name="Foster-Nyarko E."/>
            <person name="Jarju S."/>
            <person name="Secka A."/>
            <person name="Antonio M."/>
            <person name="Oren A."/>
            <person name="Chaudhuri R.R."/>
            <person name="La Ragione R."/>
            <person name="Hildebrand F."/>
            <person name="Pallen M.J."/>
        </authorList>
    </citation>
    <scope>NUCLEOTIDE SEQUENCE</scope>
    <source>
        <strain evidence="2">1647</strain>
    </source>
</reference>
<proteinExistence type="predicted"/>
<dbReference type="Proteomes" id="UP000775129">
    <property type="component" value="Unassembled WGS sequence"/>
</dbReference>
<protein>
    <submittedName>
        <fullName evidence="2">Maleylpyruvate isomerase family mycothiol-dependent enzyme</fullName>
    </submittedName>
</protein>
<organism evidence="2 3">
    <name type="scientific">Brachybacterium paraconglomeratum</name>
    <dbReference type="NCBI Taxonomy" id="173362"/>
    <lineage>
        <taxon>Bacteria</taxon>
        <taxon>Bacillati</taxon>
        <taxon>Actinomycetota</taxon>
        <taxon>Actinomycetes</taxon>
        <taxon>Micrococcales</taxon>
        <taxon>Dermabacteraceae</taxon>
        <taxon>Brachybacterium</taxon>
    </lineage>
</organism>
<evidence type="ECO:0000313" key="2">
    <source>
        <dbReference type="EMBL" id="HJF49818.1"/>
    </source>
</evidence>
<dbReference type="GO" id="GO:0016853">
    <property type="term" value="F:isomerase activity"/>
    <property type="evidence" value="ECO:0007669"/>
    <property type="project" value="UniProtKB-KW"/>
</dbReference>
<dbReference type="SUPFAM" id="SSF109854">
    <property type="entry name" value="DinB/YfiT-like putative metalloenzymes"/>
    <property type="match status" value="1"/>
</dbReference>
<sequence>MPDLPRLLRTERSRLADLLASLDDDQWEHSTLCDSWSVRETVAHLTAAASTATPSWMLNMLLTRFDTDRHNDRLMRRHLEPAPAAALSSFRATMSSTTAPFGALDAALGEVVVHGQDIARPLGLRLDPSPGALCIVAELFARKDFAVNSATLVKGMQLLPTDLDVVLGDGPVVRGASIDLVLAMAGRPSAADGLDGEGARILRERLGTSA</sequence>
<evidence type="ECO:0000313" key="3">
    <source>
        <dbReference type="Proteomes" id="UP000775129"/>
    </source>
</evidence>
<dbReference type="GO" id="GO:0046872">
    <property type="term" value="F:metal ion binding"/>
    <property type="evidence" value="ECO:0007669"/>
    <property type="project" value="InterPro"/>
</dbReference>
<dbReference type="NCBIfam" id="TIGR03083">
    <property type="entry name" value="maleylpyruvate isomerase family mycothiol-dependent enzyme"/>
    <property type="match status" value="1"/>
</dbReference>
<dbReference type="InterPro" id="IPR034660">
    <property type="entry name" value="DinB/YfiT-like"/>
</dbReference>
<dbReference type="EMBL" id="DYWO01000249">
    <property type="protein sequence ID" value="HJF49818.1"/>
    <property type="molecule type" value="Genomic_DNA"/>
</dbReference>
<evidence type="ECO:0000259" key="1">
    <source>
        <dbReference type="Pfam" id="PF11716"/>
    </source>
</evidence>
<dbReference type="AlphaFoldDB" id="A0A921GPK6"/>
<dbReference type="InterPro" id="IPR024344">
    <property type="entry name" value="MDMPI_metal-binding"/>
</dbReference>